<organism evidence="7">
    <name type="scientific">Capitella teleta</name>
    <name type="common">Polychaete worm</name>
    <dbReference type="NCBI Taxonomy" id="283909"/>
    <lineage>
        <taxon>Eukaryota</taxon>
        <taxon>Metazoa</taxon>
        <taxon>Spiralia</taxon>
        <taxon>Lophotrochozoa</taxon>
        <taxon>Annelida</taxon>
        <taxon>Polychaeta</taxon>
        <taxon>Sedentaria</taxon>
        <taxon>Scolecida</taxon>
        <taxon>Capitellidae</taxon>
        <taxon>Capitella</taxon>
    </lineage>
</organism>
<evidence type="ECO:0000313" key="9">
    <source>
        <dbReference type="Proteomes" id="UP000014760"/>
    </source>
</evidence>
<dbReference type="STRING" id="283909.R7U092"/>
<name>R7U092_CAPTE</name>
<sequence length="91" mass="9990">GDPLWSSRLISSNPSAIQKVHESFLESGSDVIESATYQASVSGFMQHLGLSEKDSIDLMRKGAQLACQSRDAFCQNHLQQGLNRSQMHLPS</sequence>
<dbReference type="GO" id="GO:0032259">
    <property type="term" value="P:methylation"/>
    <property type="evidence" value="ECO:0007669"/>
    <property type="project" value="UniProtKB-KW"/>
</dbReference>
<evidence type="ECO:0000256" key="3">
    <source>
        <dbReference type="ARBA" id="ARBA00022723"/>
    </source>
</evidence>
<dbReference type="OMA" id="MARNHYL"/>
<dbReference type="EnsemblMetazoa" id="CapteT129091">
    <property type="protein sequence ID" value="CapteP129091"/>
    <property type="gene ID" value="CapteG129091"/>
</dbReference>
<proteinExistence type="predicted"/>
<dbReference type="EMBL" id="AMQN01010053">
    <property type="status" value="NOT_ANNOTATED_CDS"/>
    <property type="molecule type" value="Genomic_DNA"/>
</dbReference>
<keyword evidence="3" id="KW-0479">Metal-binding</keyword>
<dbReference type="GO" id="GO:0046872">
    <property type="term" value="F:metal ion binding"/>
    <property type="evidence" value="ECO:0007669"/>
    <property type="project" value="UniProtKB-KW"/>
</dbReference>
<keyword evidence="2" id="KW-0808">Transferase</keyword>
<keyword evidence="4" id="KW-0862">Zinc</keyword>
<dbReference type="Proteomes" id="UP000014760">
    <property type="component" value="Unassembled WGS sequence"/>
</dbReference>
<keyword evidence="9" id="KW-1185">Reference proteome</keyword>
<accession>R7U092</accession>
<evidence type="ECO:0000313" key="8">
    <source>
        <dbReference type="EnsemblMetazoa" id="CapteP129091"/>
    </source>
</evidence>
<reference evidence="8" key="3">
    <citation type="submission" date="2015-06" db="UniProtKB">
        <authorList>
            <consortium name="EnsemblMetazoa"/>
        </authorList>
    </citation>
    <scope>IDENTIFICATION</scope>
</reference>
<dbReference type="InterPro" id="IPR051486">
    <property type="entry name" value="Hcy_S-methyltransferase"/>
</dbReference>
<reference evidence="9" key="1">
    <citation type="submission" date="2012-12" db="EMBL/GenBank/DDBJ databases">
        <authorList>
            <person name="Hellsten U."/>
            <person name="Grimwood J."/>
            <person name="Chapman J.A."/>
            <person name="Shapiro H."/>
            <person name="Aerts A."/>
            <person name="Otillar R.P."/>
            <person name="Terry A.Y."/>
            <person name="Boore J.L."/>
            <person name="Simakov O."/>
            <person name="Marletaz F."/>
            <person name="Cho S.-J."/>
            <person name="Edsinger-Gonzales E."/>
            <person name="Havlak P."/>
            <person name="Kuo D.-H."/>
            <person name="Larsson T."/>
            <person name="Lv J."/>
            <person name="Arendt D."/>
            <person name="Savage R."/>
            <person name="Osoegawa K."/>
            <person name="de Jong P."/>
            <person name="Lindberg D.R."/>
            <person name="Seaver E.C."/>
            <person name="Weisblat D.A."/>
            <person name="Putnam N.H."/>
            <person name="Grigoriev I.V."/>
            <person name="Rokhsar D.S."/>
        </authorList>
    </citation>
    <scope>NUCLEOTIDE SEQUENCE</scope>
    <source>
        <strain evidence="9">I ESC-2004</strain>
    </source>
</reference>
<gene>
    <name evidence="7" type="ORF">CAPTEDRAFT_129091</name>
</gene>
<dbReference type="Pfam" id="PF02574">
    <property type="entry name" value="S-methyl_trans"/>
    <property type="match status" value="1"/>
</dbReference>
<dbReference type="AlphaFoldDB" id="R7U092"/>
<comment type="pathway">
    <text evidence="5">Amino-acid biosynthesis; L-methionine biosynthesis via de novo pathway.</text>
</comment>
<keyword evidence="1" id="KW-0489">Methyltransferase</keyword>
<dbReference type="InterPro" id="IPR036589">
    <property type="entry name" value="HCY_dom_sf"/>
</dbReference>
<dbReference type="EMBL" id="KB306898">
    <property type="protein sequence ID" value="ELT99394.1"/>
    <property type="molecule type" value="Genomic_DNA"/>
</dbReference>
<dbReference type="Gene3D" id="3.20.20.330">
    <property type="entry name" value="Homocysteine-binding-like domain"/>
    <property type="match status" value="1"/>
</dbReference>
<evidence type="ECO:0000256" key="5">
    <source>
        <dbReference type="ARBA" id="ARBA00034478"/>
    </source>
</evidence>
<evidence type="ECO:0000256" key="2">
    <source>
        <dbReference type="ARBA" id="ARBA00022679"/>
    </source>
</evidence>
<protein>
    <recommendedName>
        <fullName evidence="6">Hcy-binding domain-containing protein</fullName>
    </recommendedName>
</protein>
<dbReference type="GO" id="GO:0033528">
    <property type="term" value="P:S-methylmethionine cycle"/>
    <property type="evidence" value="ECO:0007669"/>
    <property type="project" value="TreeGrafter"/>
</dbReference>
<dbReference type="PANTHER" id="PTHR46015:SF1">
    <property type="entry name" value="HOMOCYSTEINE S-METHYLTRANSFERASE-LIKE ISOFORM 1"/>
    <property type="match status" value="1"/>
</dbReference>
<evidence type="ECO:0000259" key="6">
    <source>
        <dbReference type="Pfam" id="PF02574"/>
    </source>
</evidence>
<dbReference type="PANTHER" id="PTHR46015">
    <property type="entry name" value="ZGC:172121"/>
    <property type="match status" value="1"/>
</dbReference>
<feature type="domain" description="Hcy-binding" evidence="6">
    <location>
        <begin position="2"/>
        <end position="73"/>
    </location>
</feature>
<dbReference type="SUPFAM" id="SSF82282">
    <property type="entry name" value="Homocysteine S-methyltransferase"/>
    <property type="match status" value="1"/>
</dbReference>
<dbReference type="GO" id="GO:0008898">
    <property type="term" value="F:S-adenosylmethionine-homocysteine S-methyltransferase activity"/>
    <property type="evidence" value="ECO:0007669"/>
    <property type="project" value="TreeGrafter"/>
</dbReference>
<dbReference type="OrthoDB" id="261426at2759"/>
<feature type="non-terminal residue" evidence="7">
    <location>
        <position position="1"/>
    </location>
</feature>
<evidence type="ECO:0000313" key="7">
    <source>
        <dbReference type="EMBL" id="ELT99394.1"/>
    </source>
</evidence>
<dbReference type="GO" id="GO:0009086">
    <property type="term" value="P:methionine biosynthetic process"/>
    <property type="evidence" value="ECO:0007669"/>
    <property type="project" value="TreeGrafter"/>
</dbReference>
<evidence type="ECO:0000256" key="1">
    <source>
        <dbReference type="ARBA" id="ARBA00022603"/>
    </source>
</evidence>
<reference evidence="7 9" key="2">
    <citation type="journal article" date="2013" name="Nature">
        <title>Insights into bilaterian evolution from three spiralian genomes.</title>
        <authorList>
            <person name="Simakov O."/>
            <person name="Marletaz F."/>
            <person name="Cho S.J."/>
            <person name="Edsinger-Gonzales E."/>
            <person name="Havlak P."/>
            <person name="Hellsten U."/>
            <person name="Kuo D.H."/>
            <person name="Larsson T."/>
            <person name="Lv J."/>
            <person name="Arendt D."/>
            <person name="Savage R."/>
            <person name="Osoegawa K."/>
            <person name="de Jong P."/>
            <person name="Grimwood J."/>
            <person name="Chapman J.A."/>
            <person name="Shapiro H."/>
            <person name="Aerts A."/>
            <person name="Otillar R.P."/>
            <person name="Terry A.Y."/>
            <person name="Boore J.L."/>
            <person name="Grigoriev I.V."/>
            <person name="Lindberg D.R."/>
            <person name="Seaver E.C."/>
            <person name="Weisblat D.A."/>
            <person name="Putnam N.H."/>
            <person name="Rokhsar D.S."/>
        </authorList>
    </citation>
    <scope>NUCLEOTIDE SEQUENCE</scope>
    <source>
        <strain evidence="7 9">I ESC-2004</strain>
    </source>
</reference>
<dbReference type="InterPro" id="IPR003726">
    <property type="entry name" value="HCY_dom"/>
</dbReference>
<dbReference type="HOGENOM" id="CLU_2433122_0_0_1"/>
<evidence type="ECO:0000256" key="4">
    <source>
        <dbReference type="ARBA" id="ARBA00022833"/>
    </source>
</evidence>